<gene>
    <name evidence="8" type="ORF">BS297_12110</name>
</gene>
<evidence type="ECO:0000313" key="9">
    <source>
        <dbReference type="Proteomes" id="UP000325576"/>
    </source>
</evidence>
<dbReference type="GO" id="GO:0005886">
    <property type="term" value="C:plasma membrane"/>
    <property type="evidence" value="ECO:0007669"/>
    <property type="project" value="TreeGrafter"/>
</dbReference>
<dbReference type="GO" id="GO:0005385">
    <property type="term" value="F:zinc ion transmembrane transporter activity"/>
    <property type="evidence" value="ECO:0007669"/>
    <property type="project" value="TreeGrafter"/>
</dbReference>
<comment type="caution">
    <text evidence="8">The sequence shown here is derived from an EMBL/GenBank/DDBJ whole genome shotgun (WGS) entry which is preliminary data.</text>
</comment>
<feature type="non-terminal residue" evidence="8">
    <location>
        <position position="102"/>
    </location>
</feature>
<dbReference type="EMBL" id="MRBO01000367">
    <property type="protein sequence ID" value="KAB2585104.1"/>
    <property type="molecule type" value="Genomic_DNA"/>
</dbReference>
<keyword evidence="2 6" id="KW-0812">Transmembrane</keyword>
<accession>A0A5N5EAX8</accession>
<dbReference type="InterPro" id="IPR050681">
    <property type="entry name" value="CDF/SLC30A"/>
</dbReference>
<reference evidence="8 9" key="1">
    <citation type="journal article" date="2017" name="Poromechanics V (2013)">
        <title>Genomic Characterization of the Arsenic-Tolerant Actinobacterium, &lt;i&gt;Rhodococcus erythropolis&lt;/i&gt; S43.</title>
        <authorList>
            <person name="Retamal-Morales G."/>
            <person name="Mehnert M."/>
            <person name="Schwabe R."/>
            <person name="Tischler D."/>
            <person name="Schloemann M."/>
            <person name="Levican G.J."/>
        </authorList>
    </citation>
    <scope>NUCLEOTIDE SEQUENCE [LARGE SCALE GENOMIC DNA]</scope>
    <source>
        <strain evidence="8 9">S43</strain>
    </source>
</reference>
<name>A0A5N5EAX8_RHOER</name>
<evidence type="ECO:0000313" key="8">
    <source>
        <dbReference type="EMBL" id="KAB2585104.1"/>
    </source>
</evidence>
<organism evidence="8 9">
    <name type="scientific">Rhodococcus erythropolis</name>
    <name type="common">Arthrobacter picolinophilus</name>
    <dbReference type="NCBI Taxonomy" id="1833"/>
    <lineage>
        <taxon>Bacteria</taxon>
        <taxon>Bacillati</taxon>
        <taxon>Actinomycetota</taxon>
        <taxon>Actinomycetes</taxon>
        <taxon>Mycobacteriales</taxon>
        <taxon>Nocardiaceae</taxon>
        <taxon>Rhodococcus</taxon>
        <taxon>Rhodococcus erythropolis group</taxon>
    </lineage>
</organism>
<keyword evidence="4 6" id="KW-0472">Membrane</keyword>
<protein>
    <submittedName>
        <fullName evidence="8">Cation transporter</fullName>
    </submittedName>
</protein>
<feature type="transmembrane region" description="Helical" evidence="6">
    <location>
        <begin position="62"/>
        <end position="79"/>
    </location>
</feature>
<evidence type="ECO:0000259" key="7">
    <source>
        <dbReference type="Pfam" id="PF01545"/>
    </source>
</evidence>
<dbReference type="Gene3D" id="1.20.1510.10">
    <property type="entry name" value="Cation efflux protein transmembrane domain"/>
    <property type="match status" value="1"/>
</dbReference>
<dbReference type="Proteomes" id="UP000325576">
    <property type="component" value="Unassembled WGS sequence"/>
</dbReference>
<dbReference type="PANTHER" id="PTHR11562">
    <property type="entry name" value="CATION EFFLUX PROTEIN/ ZINC TRANSPORTER"/>
    <property type="match status" value="1"/>
</dbReference>
<feature type="region of interest" description="Disordered" evidence="5">
    <location>
        <begin position="1"/>
        <end position="22"/>
    </location>
</feature>
<feature type="compositionally biased region" description="Basic residues" evidence="5">
    <location>
        <begin position="1"/>
        <end position="10"/>
    </location>
</feature>
<evidence type="ECO:0000256" key="6">
    <source>
        <dbReference type="SAM" id="Phobius"/>
    </source>
</evidence>
<dbReference type="AlphaFoldDB" id="A0A5N5EAX8"/>
<dbReference type="PANTHER" id="PTHR11562:SF17">
    <property type="entry name" value="RE54080P-RELATED"/>
    <property type="match status" value="1"/>
</dbReference>
<proteinExistence type="predicted"/>
<dbReference type="SUPFAM" id="SSF161111">
    <property type="entry name" value="Cation efflux protein transmembrane domain-like"/>
    <property type="match status" value="1"/>
</dbReference>
<evidence type="ECO:0000256" key="1">
    <source>
        <dbReference type="ARBA" id="ARBA00004141"/>
    </source>
</evidence>
<comment type="subcellular location">
    <subcellularLocation>
        <location evidence="1">Membrane</location>
        <topology evidence="1">Multi-pass membrane protein</topology>
    </subcellularLocation>
</comment>
<dbReference type="Pfam" id="PF01545">
    <property type="entry name" value="Cation_efflux"/>
    <property type="match status" value="1"/>
</dbReference>
<feature type="transmembrane region" description="Helical" evidence="6">
    <location>
        <begin position="30"/>
        <end position="50"/>
    </location>
</feature>
<evidence type="ECO:0000256" key="2">
    <source>
        <dbReference type="ARBA" id="ARBA00022692"/>
    </source>
</evidence>
<feature type="domain" description="Cation efflux protein transmembrane" evidence="7">
    <location>
        <begin position="30"/>
        <end position="101"/>
    </location>
</feature>
<evidence type="ECO:0000256" key="4">
    <source>
        <dbReference type="ARBA" id="ARBA00023136"/>
    </source>
</evidence>
<sequence>MGAGHGHSHGHSAADSVGVGPSPQRIKKMAIALAILVAFLVLEATVGILINSLALLADAGHMLTDVVGMAMGLTALLLAKKGSTTAARTFGWHRAEVLTAMA</sequence>
<evidence type="ECO:0000256" key="3">
    <source>
        <dbReference type="ARBA" id="ARBA00022989"/>
    </source>
</evidence>
<dbReference type="InterPro" id="IPR027469">
    <property type="entry name" value="Cation_efflux_TMD_sf"/>
</dbReference>
<keyword evidence="3 6" id="KW-1133">Transmembrane helix</keyword>
<dbReference type="InterPro" id="IPR058533">
    <property type="entry name" value="Cation_efflux_TM"/>
</dbReference>
<evidence type="ECO:0000256" key="5">
    <source>
        <dbReference type="SAM" id="MobiDB-lite"/>
    </source>
</evidence>